<evidence type="ECO:0000259" key="2">
    <source>
        <dbReference type="PROSITE" id="PS51134"/>
    </source>
</evidence>
<gene>
    <name evidence="3" type="ORF">E7Z73_07795</name>
</gene>
<keyword evidence="1" id="KW-0863">Zinc-finger</keyword>
<proteinExistence type="predicted"/>
<name>A0A8T3VK32_9EURY</name>
<dbReference type="Proteomes" id="UP000762703">
    <property type="component" value="Unassembled WGS sequence"/>
</dbReference>
<evidence type="ECO:0000256" key="1">
    <source>
        <dbReference type="PROSITE-ProRule" id="PRU00469"/>
    </source>
</evidence>
<dbReference type="SUPFAM" id="SSF57783">
    <property type="entry name" value="Zinc beta-ribbon"/>
    <property type="match status" value="1"/>
</dbReference>
<feature type="domain" description="TFIIB-type" evidence="2">
    <location>
        <begin position="37"/>
        <end position="69"/>
    </location>
</feature>
<dbReference type="PROSITE" id="PS51134">
    <property type="entry name" value="ZF_TFIIB"/>
    <property type="match status" value="1"/>
</dbReference>
<dbReference type="AlphaFoldDB" id="A0A8T3VK32"/>
<evidence type="ECO:0000313" key="3">
    <source>
        <dbReference type="EMBL" id="MBE6505623.1"/>
    </source>
</evidence>
<dbReference type="Pfam" id="PF08271">
    <property type="entry name" value="Zn_Ribbon_TF"/>
    <property type="match status" value="1"/>
</dbReference>
<dbReference type="Gene3D" id="2.20.25.10">
    <property type="match status" value="1"/>
</dbReference>
<dbReference type="RefSeq" id="WP_303737271.1">
    <property type="nucleotide sequence ID" value="NZ_SUTE01000061.1"/>
</dbReference>
<reference evidence="3" key="1">
    <citation type="submission" date="2019-04" db="EMBL/GenBank/DDBJ databases">
        <title>Evolution of Biomass-Degrading Anaerobic Consortia Revealed by Metagenomics.</title>
        <authorList>
            <person name="Peng X."/>
        </authorList>
    </citation>
    <scope>NUCLEOTIDE SEQUENCE</scope>
    <source>
        <strain evidence="3">SIG12</strain>
    </source>
</reference>
<dbReference type="GO" id="GO:0008270">
    <property type="term" value="F:zinc ion binding"/>
    <property type="evidence" value="ECO:0007669"/>
    <property type="project" value="UniProtKB-KW"/>
</dbReference>
<dbReference type="EMBL" id="SUTE01000061">
    <property type="protein sequence ID" value="MBE6505623.1"/>
    <property type="molecule type" value="Genomic_DNA"/>
</dbReference>
<organism evidence="3 4">
    <name type="scientific">Methanobrevibacter millerae</name>
    <dbReference type="NCBI Taxonomy" id="230361"/>
    <lineage>
        <taxon>Archaea</taxon>
        <taxon>Methanobacteriati</taxon>
        <taxon>Methanobacteriota</taxon>
        <taxon>Methanomada group</taxon>
        <taxon>Methanobacteria</taxon>
        <taxon>Methanobacteriales</taxon>
        <taxon>Methanobacteriaceae</taxon>
        <taxon>Methanobrevibacter</taxon>
    </lineage>
</organism>
<protein>
    <recommendedName>
        <fullName evidence="2">TFIIB-type domain-containing protein</fullName>
    </recommendedName>
</protein>
<keyword evidence="1" id="KW-0479">Metal-binding</keyword>
<accession>A0A8T3VK32</accession>
<evidence type="ECO:0000313" key="4">
    <source>
        <dbReference type="Proteomes" id="UP000762703"/>
    </source>
</evidence>
<sequence length="74" mass="8831">MFVNPKNFKHVKSQKIREETKTEDYESTEVLQDWFISGLKCDNCNEKKDLVYDQIHGEIICNKCGHVIIDHFHY</sequence>
<dbReference type="InterPro" id="IPR013137">
    <property type="entry name" value="Znf_TFIIB"/>
</dbReference>
<comment type="caution">
    <text evidence="3">The sequence shown here is derived from an EMBL/GenBank/DDBJ whole genome shotgun (WGS) entry which is preliminary data.</text>
</comment>
<keyword evidence="1" id="KW-0862">Zinc</keyword>